<dbReference type="Gene3D" id="1.10.287.130">
    <property type="match status" value="1"/>
</dbReference>
<dbReference type="GO" id="GO:0000155">
    <property type="term" value="F:phosphorelay sensor kinase activity"/>
    <property type="evidence" value="ECO:0007669"/>
    <property type="project" value="InterPro"/>
</dbReference>
<dbReference type="InterPro" id="IPR003018">
    <property type="entry name" value="GAF"/>
</dbReference>
<evidence type="ECO:0000256" key="8">
    <source>
        <dbReference type="ARBA" id="ARBA00022741"/>
    </source>
</evidence>
<reference evidence="22 23" key="1">
    <citation type="submission" date="2019-07" db="EMBL/GenBank/DDBJ databases">
        <title>Paenibacillus thiaminolyticus NRRL B-4156.</title>
        <authorList>
            <person name="Hehnly C."/>
            <person name="Zhang L."/>
        </authorList>
    </citation>
    <scope>NUCLEOTIDE SEQUENCE [LARGE SCALE GENOMIC DNA]</scope>
    <source>
        <strain evidence="22 23">NRRL B-4156</strain>
    </source>
</reference>
<evidence type="ECO:0000256" key="10">
    <source>
        <dbReference type="ARBA" id="ARBA00022840"/>
    </source>
</evidence>
<dbReference type="InterPro" id="IPR003661">
    <property type="entry name" value="HisK_dim/P_dom"/>
</dbReference>
<keyword evidence="9" id="KW-0418">Kinase</keyword>
<dbReference type="InterPro" id="IPR003594">
    <property type="entry name" value="HATPase_dom"/>
</dbReference>
<organism evidence="22 23">
    <name type="scientific">Paenibacillus thiaminolyticus</name>
    <name type="common">Bacillus thiaminolyticus</name>
    <dbReference type="NCBI Taxonomy" id="49283"/>
    <lineage>
        <taxon>Bacteria</taxon>
        <taxon>Bacillati</taxon>
        <taxon>Bacillota</taxon>
        <taxon>Bacilli</taxon>
        <taxon>Bacillales</taxon>
        <taxon>Paenibacillaceae</taxon>
        <taxon>Paenibacillus</taxon>
    </lineage>
</organism>
<feature type="domain" description="HAMP" evidence="20">
    <location>
        <begin position="210"/>
        <end position="263"/>
    </location>
</feature>
<dbReference type="PROSITE" id="PS50885">
    <property type="entry name" value="HAMP"/>
    <property type="match status" value="1"/>
</dbReference>
<comment type="subcellular location">
    <subcellularLocation>
        <location evidence="2">Cell membrane</location>
        <topology evidence="2">Multi-pass membrane protein</topology>
    </subcellularLocation>
</comment>
<feature type="transmembrane region" description="Helical" evidence="17">
    <location>
        <begin position="185"/>
        <end position="208"/>
    </location>
</feature>
<accession>A0AAP9DX07</accession>
<feature type="domain" description="Response regulatory" evidence="19">
    <location>
        <begin position="1023"/>
        <end position="1141"/>
    </location>
</feature>
<dbReference type="InterPro" id="IPR011006">
    <property type="entry name" value="CheY-like_superfamily"/>
</dbReference>
<dbReference type="Gene3D" id="3.30.565.10">
    <property type="entry name" value="Histidine kinase-like ATPase, C-terminal domain"/>
    <property type="match status" value="1"/>
</dbReference>
<comment type="similarity">
    <text evidence="3">In the N-terminal section; belongs to the phytochrome family.</text>
</comment>
<evidence type="ECO:0000313" key="21">
    <source>
        <dbReference type="EMBL" id="MCY9609917.1"/>
    </source>
</evidence>
<dbReference type="FunFam" id="3.30.565.10:FF:000010">
    <property type="entry name" value="Sensor histidine kinase RcsC"/>
    <property type="match status" value="1"/>
</dbReference>
<dbReference type="Proteomes" id="UP000315377">
    <property type="component" value="Chromosome"/>
</dbReference>
<feature type="transmembrane region" description="Helical" evidence="17">
    <location>
        <begin position="7"/>
        <end position="27"/>
    </location>
</feature>
<dbReference type="EC" id="2.7.13.3" evidence="4"/>
<dbReference type="GeneID" id="76998754"/>
<proteinExistence type="inferred from homology"/>
<evidence type="ECO:0000259" key="18">
    <source>
        <dbReference type="PROSITE" id="PS50109"/>
    </source>
</evidence>
<dbReference type="PANTHER" id="PTHR45339">
    <property type="entry name" value="HYBRID SIGNAL TRANSDUCTION HISTIDINE KINASE J"/>
    <property type="match status" value="1"/>
</dbReference>
<dbReference type="PROSITE" id="PS50110">
    <property type="entry name" value="RESPONSE_REGULATORY"/>
    <property type="match status" value="2"/>
</dbReference>
<dbReference type="Proteomes" id="UP001209276">
    <property type="component" value="Unassembled WGS sequence"/>
</dbReference>
<evidence type="ECO:0000256" key="1">
    <source>
        <dbReference type="ARBA" id="ARBA00000085"/>
    </source>
</evidence>
<dbReference type="InterPro" id="IPR029016">
    <property type="entry name" value="GAF-like_dom_sf"/>
</dbReference>
<dbReference type="Pfam" id="PF13185">
    <property type="entry name" value="GAF_2"/>
    <property type="match status" value="1"/>
</dbReference>
<evidence type="ECO:0000256" key="9">
    <source>
        <dbReference type="ARBA" id="ARBA00022777"/>
    </source>
</evidence>
<evidence type="ECO:0000256" key="2">
    <source>
        <dbReference type="ARBA" id="ARBA00004651"/>
    </source>
</evidence>
<evidence type="ECO:0000259" key="20">
    <source>
        <dbReference type="PROSITE" id="PS50885"/>
    </source>
</evidence>
<dbReference type="InterPro" id="IPR001789">
    <property type="entry name" value="Sig_transdc_resp-reg_receiver"/>
</dbReference>
<dbReference type="InterPro" id="IPR004358">
    <property type="entry name" value="Sig_transdc_His_kin-like_C"/>
</dbReference>
<dbReference type="AlphaFoldDB" id="A0AAP9DX07"/>
<evidence type="ECO:0000256" key="15">
    <source>
        <dbReference type="SAM" id="Coils"/>
    </source>
</evidence>
<feature type="domain" description="Histidine kinase" evidence="18">
    <location>
        <begin position="550"/>
        <end position="782"/>
    </location>
</feature>
<dbReference type="SUPFAM" id="SSF47384">
    <property type="entry name" value="Homodimeric domain of signal transducing histidine kinase"/>
    <property type="match status" value="1"/>
</dbReference>
<feature type="compositionally biased region" description="Low complexity" evidence="16">
    <location>
        <begin position="810"/>
        <end position="827"/>
    </location>
</feature>
<evidence type="ECO:0000256" key="7">
    <source>
        <dbReference type="ARBA" id="ARBA00022679"/>
    </source>
</evidence>
<dbReference type="CDD" id="cd00156">
    <property type="entry name" value="REC"/>
    <property type="match status" value="1"/>
</dbReference>
<dbReference type="Gene3D" id="3.30.450.40">
    <property type="match status" value="1"/>
</dbReference>
<dbReference type="InterPro" id="IPR005467">
    <property type="entry name" value="His_kinase_dom"/>
</dbReference>
<dbReference type="SMART" id="SM00065">
    <property type="entry name" value="GAF"/>
    <property type="match status" value="1"/>
</dbReference>
<name>A0AAP9DX07_PANTH</name>
<dbReference type="SUPFAM" id="SSF55874">
    <property type="entry name" value="ATPase domain of HSP90 chaperone/DNA topoisomerase II/histidine kinase"/>
    <property type="match status" value="1"/>
</dbReference>
<dbReference type="SMART" id="SM00388">
    <property type="entry name" value="HisKA"/>
    <property type="match status" value="1"/>
</dbReference>
<comment type="catalytic activity">
    <reaction evidence="1">
        <text>ATP + protein L-histidine = ADP + protein N-phospho-L-histidine.</text>
        <dbReference type="EC" id="2.7.13.3"/>
    </reaction>
</comment>
<evidence type="ECO:0000256" key="14">
    <source>
        <dbReference type="PROSITE-ProRule" id="PRU00169"/>
    </source>
</evidence>
<dbReference type="RefSeq" id="WP_087440692.1">
    <property type="nucleotide sequence ID" value="NZ_CABMNB010000008.1"/>
</dbReference>
<feature type="coiled-coil region" evidence="15">
    <location>
        <begin position="89"/>
        <end position="147"/>
    </location>
</feature>
<evidence type="ECO:0000256" key="12">
    <source>
        <dbReference type="ARBA" id="ARBA00023136"/>
    </source>
</evidence>
<evidence type="ECO:0000256" key="13">
    <source>
        <dbReference type="ARBA" id="ARBA00074306"/>
    </source>
</evidence>
<evidence type="ECO:0000313" key="22">
    <source>
        <dbReference type="EMBL" id="QDM45958.1"/>
    </source>
</evidence>
<evidence type="ECO:0000313" key="23">
    <source>
        <dbReference type="Proteomes" id="UP000315377"/>
    </source>
</evidence>
<dbReference type="CDD" id="cd19411">
    <property type="entry name" value="MCP2201-like_sensor"/>
    <property type="match status" value="1"/>
</dbReference>
<dbReference type="Pfam" id="PF00512">
    <property type="entry name" value="HisKA"/>
    <property type="match status" value="1"/>
</dbReference>
<dbReference type="CDD" id="cd17546">
    <property type="entry name" value="REC_hyHK_CKI1_RcsC-like"/>
    <property type="match status" value="1"/>
</dbReference>
<dbReference type="GO" id="GO:0005886">
    <property type="term" value="C:plasma membrane"/>
    <property type="evidence" value="ECO:0007669"/>
    <property type="project" value="UniProtKB-SubCell"/>
</dbReference>
<dbReference type="PANTHER" id="PTHR45339:SF1">
    <property type="entry name" value="HYBRID SIGNAL TRANSDUCTION HISTIDINE KINASE J"/>
    <property type="match status" value="1"/>
</dbReference>
<reference evidence="21 24" key="2">
    <citation type="submission" date="2022-05" db="EMBL/GenBank/DDBJ databases">
        <title>Genome Sequencing of Bee-Associated Microbes.</title>
        <authorList>
            <person name="Dunlap C."/>
        </authorList>
    </citation>
    <scope>NUCLEOTIDE SEQUENCE [LARGE SCALE GENOMIC DNA]</scope>
    <source>
        <strain evidence="21 24">NRRL B-14613</strain>
    </source>
</reference>
<evidence type="ECO:0000256" key="6">
    <source>
        <dbReference type="ARBA" id="ARBA00022553"/>
    </source>
</evidence>
<keyword evidence="5" id="KW-1003">Cell membrane</keyword>
<dbReference type="Gene3D" id="3.40.50.2300">
    <property type="match status" value="2"/>
</dbReference>
<feature type="modified residue" description="4-aspartylphosphate" evidence="14">
    <location>
        <position position="1074"/>
    </location>
</feature>
<dbReference type="CDD" id="cd06225">
    <property type="entry name" value="HAMP"/>
    <property type="match status" value="1"/>
</dbReference>
<feature type="compositionally biased region" description="Acidic residues" evidence="16">
    <location>
        <begin position="828"/>
        <end position="837"/>
    </location>
</feature>
<dbReference type="SMART" id="SM00387">
    <property type="entry name" value="HATPase_c"/>
    <property type="match status" value="1"/>
</dbReference>
<keyword evidence="12 17" id="KW-0472">Membrane</keyword>
<dbReference type="InterPro" id="IPR024478">
    <property type="entry name" value="HlyB_4HB_MCP"/>
</dbReference>
<keyword evidence="6 14" id="KW-0597">Phosphoprotein</keyword>
<evidence type="ECO:0000256" key="17">
    <source>
        <dbReference type="SAM" id="Phobius"/>
    </source>
</evidence>
<feature type="region of interest" description="Disordered" evidence="16">
    <location>
        <begin position="810"/>
        <end position="847"/>
    </location>
</feature>
<dbReference type="Pfam" id="PF00672">
    <property type="entry name" value="HAMP"/>
    <property type="match status" value="1"/>
</dbReference>
<dbReference type="InterPro" id="IPR003660">
    <property type="entry name" value="HAMP_dom"/>
</dbReference>
<dbReference type="InterPro" id="IPR047347">
    <property type="entry name" value="YvaQ-like_sensor"/>
</dbReference>
<keyword evidence="8" id="KW-0547">Nucleotide-binding</keyword>
<dbReference type="Pfam" id="PF02518">
    <property type="entry name" value="HATPase_c"/>
    <property type="match status" value="1"/>
</dbReference>
<evidence type="ECO:0000256" key="16">
    <source>
        <dbReference type="SAM" id="MobiDB-lite"/>
    </source>
</evidence>
<feature type="compositionally biased region" description="Basic and acidic residues" evidence="16">
    <location>
        <begin position="465"/>
        <end position="491"/>
    </location>
</feature>
<dbReference type="SUPFAM" id="SSF52172">
    <property type="entry name" value="CheY-like"/>
    <property type="match status" value="2"/>
</dbReference>
<evidence type="ECO:0000256" key="11">
    <source>
        <dbReference type="ARBA" id="ARBA00023012"/>
    </source>
</evidence>
<sequence length="1143" mass="128850">MKLRTKLIIGYVMFMIIILALGGYSFAQMGGLKQDLDHFYQDSFRKVELALAARDDANAIARDLVTELLNPDKADQTGREVLDKVDGYKERINRSLEELTRQAAKAEEKQMVEAALHDWGRYDQFVIDAIRLSMENEYEQANQLRNEYGLDYQNYLLNSLGDLARYHEAIMEDQVTAATGTYEAALTWTAAIMLIGIVVTAAVMLWVIPSVTRNLNTMSVMMRSLARGRMRVIQKLEPHTNDEIGEVIDVFKQMAEDIERRKRSEEQFRLMQEEQAWMDANIARVTELLHGATTLNQVGETFVSEFVPTLGAQYGALYIRDDLKNPNWLHLCGAYAANGSLQAETGFRVGEGLVGQCAHDEKPIYIHDLKNSSLRIQSGICDTAPVELVVYPIIFEATVIAVLELASVSPLTNKEQQLLEQLADKLGVIIHTISGRLRVEELLRESQTLTEELQCQSEELLTQQEEMRRSNEHLESQTEALRRSEEMLQRQQEELEHYNTELIAKTRALEEQMLASQEKNEELEGARKELERQALRLALASKYKSEFLANMSHELRTPLNSLLVLSQLLSENKEGNLQQKQIEYARTIHMSGSDLLKMIDEILDLSKVDAGQMQLNYEKVHLSELTAYIRDSFSEIASQKGLRLEVHMDENVRDSLMTDGHRVMQIIRNLMSNAVKFTNRGSVAFHIGMAAEEEIPSHIRKEGMPFFALRVTDTGIGIPEEKQDLIFEAFQQLDGTTSRKYGGAGLGLSISRELARLLGGTLTVESKEKEGSTFTFYLPVQATKQPEAMEGSVRLIDQWNEKAMASAAAELSAAAGSSPAEGPSVAYPDEEQEDDEPAASPDRTWKKPYREWDNAVMHEAAAAEEQEQKRERVWPLERKKLLIVEDDGPQRQSLIALIEGADVEVHAVSTGTEALKSLADTKYDGLVLDLLLPDMNGFELLDSMGAHAELSKVPVIVYTGKLLDKKEELELKKRARSIIIKDVKSPERLLQETMLLLNRSGEAEAGARASGHASKDQLLAGKRILLVDDDVRNVFALSSVLEQYEMDIVYAENGQEAIEALTGDPEHFDLVLMDMMMPEMDGYEAMRLIRKMPSFEKLPIIALTAKAMKEDRNKCIEAGASDYVSKPFQTDQLLSLMRVWLYK</sequence>
<dbReference type="InterPro" id="IPR036890">
    <property type="entry name" value="HATPase_C_sf"/>
</dbReference>
<protein>
    <recommendedName>
        <fullName evidence="13">Circadian input-output histidine kinase CikA</fullName>
        <ecNumber evidence="4">2.7.13.3</ecNumber>
    </recommendedName>
</protein>
<dbReference type="EMBL" id="JAMDMM010000044">
    <property type="protein sequence ID" value="MCY9609917.1"/>
    <property type="molecule type" value="Genomic_DNA"/>
</dbReference>
<dbReference type="Pfam" id="PF12729">
    <property type="entry name" value="4HB_MCP_1"/>
    <property type="match status" value="1"/>
</dbReference>
<dbReference type="Gene3D" id="6.10.340.10">
    <property type="match status" value="1"/>
</dbReference>
<feature type="region of interest" description="Disordered" evidence="16">
    <location>
        <begin position="464"/>
        <end position="491"/>
    </location>
</feature>
<dbReference type="SUPFAM" id="SSF55781">
    <property type="entry name" value="GAF domain-like"/>
    <property type="match status" value="1"/>
</dbReference>
<dbReference type="Pfam" id="PF00072">
    <property type="entry name" value="Response_reg"/>
    <property type="match status" value="2"/>
</dbReference>
<evidence type="ECO:0000256" key="5">
    <source>
        <dbReference type="ARBA" id="ARBA00022475"/>
    </source>
</evidence>
<keyword evidence="11" id="KW-0902">Two-component regulatory system</keyword>
<evidence type="ECO:0000256" key="4">
    <source>
        <dbReference type="ARBA" id="ARBA00012438"/>
    </source>
</evidence>
<dbReference type="CDD" id="cd00082">
    <property type="entry name" value="HisKA"/>
    <property type="match status" value="1"/>
</dbReference>
<dbReference type="SMART" id="SM00448">
    <property type="entry name" value="REC"/>
    <property type="match status" value="2"/>
</dbReference>
<dbReference type="PROSITE" id="PS50109">
    <property type="entry name" value="HIS_KIN"/>
    <property type="match status" value="1"/>
</dbReference>
<keyword evidence="17" id="KW-1133">Transmembrane helix</keyword>
<keyword evidence="17" id="KW-0812">Transmembrane</keyword>
<dbReference type="PRINTS" id="PR00344">
    <property type="entry name" value="BCTRLSENSOR"/>
</dbReference>
<feature type="domain" description="Response regulatory" evidence="19">
    <location>
        <begin position="880"/>
        <end position="996"/>
    </location>
</feature>
<dbReference type="EMBL" id="CP041405">
    <property type="protein sequence ID" value="QDM45958.1"/>
    <property type="molecule type" value="Genomic_DNA"/>
</dbReference>
<keyword evidence="24" id="KW-1185">Reference proteome</keyword>
<evidence type="ECO:0000259" key="19">
    <source>
        <dbReference type="PROSITE" id="PS50110"/>
    </source>
</evidence>
<gene>
    <name evidence="22" type="ORF">FLT43_22615</name>
    <name evidence="21" type="ORF">M5W83_22435</name>
</gene>
<keyword evidence="10" id="KW-0067">ATP-binding</keyword>
<keyword evidence="7" id="KW-0808">Transferase</keyword>
<keyword evidence="15" id="KW-0175">Coiled coil</keyword>
<dbReference type="GO" id="GO:0005524">
    <property type="term" value="F:ATP binding"/>
    <property type="evidence" value="ECO:0007669"/>
    <property type="project" value="UniProtKB-KW"/>
</dbReference>
<evidence type="ECO:0000313" key="24">
    <source>
        <dbReference type="Proteomes" id="UP001209276"/>
    </source>
</evidence>
<dbReference type="CDD" id="cd16922">
    <property type="entry name" value="HATPase_EvgS-ArcB-TorS-like"/>
    <property type="match status" value="1"/>
</dbReference>
<feature type="modified residue" description="4-aspartylphosphate" evidence="14">
    <location>
        <position position="929"/>
    </location>
</feature>
<dbReference type="InterPro" id="IPR036097">
    <property type="entry name" value="HisK_dim/P_sf"/>
</dbReference>
<evidence type="ECO:0000256" key="3">
    <source>
        <dbReference type="ARBA" id="ARBA00006402"/>
    </source>
</evidence>